<dbReference type="Gene3D" id="3.10.450.50">
    <property type="match status" value="1"/>
</dbReference>
<dbReference type="Pfam" id="PF07366">
    <property type="entry name" value="SnoaL"/>
    <property type="match status" value="1"/>
</dbReference>
<evidence type="ECO:0000313" key="2">
    <source>
        <dbReference type="Proteomes" id="UP001596087"/>
    </source>
</evidence>
<dbReference type="PANTHER" id="PTHR38436">
    <property type="entry name" value="POLYKETIDE CYCLASE SNOAL-LIKE DOMAIN"/>
    <property type="match status" value="1"/>
</dbReference>
<dbReference type="EMBL" id="JBHSKD010000021">
    <property type="protein sequence ID" value="MFC5178208.1"/>
    <property type="molecule type" value="Genomic_DNA"/>
</dbReference>
<evidence type="ECO:0000313" key="1">
    <source>
        <dbReference type="EMBL" id="MFC5178208.1"/>
    </source>
</evidence>
<dbReference type="PANTHER" id="PTHR38436:SF1">
    <property type="entry name" value="ESTER CYCLASE"/>
    <property type="match status" value="1"/>
</dbReference>
<dbReference type="Proteomes" id="UP001596087">
    <property type="component" value="Unassembled WGS sequence"/>
</dbReference>
<dbReference type="InterPro" id="IPR032710">
    <property type="entry name" value="NTF2-like_dom_sf"/>
</dbReference>
<accession>A0ABW0BMJ7</accession>
<sequence length="136" mass="14903">MLNETLVSRFYAEVWNAWDADAARELLHPELRFRGSLGRRTQGIAEFLGYVADVRVAFPDFHNHVEDLVTDGPSAVARLSYSGTHRGTVLGAPPTGNRVEYDGIAWFTCSAGRIVDGFVLGDIEALRAQLVAAPTK</sequence>
<dbReference type="SUPFAM" id="SSF54427">
    <property type="entry name" value="NTF2-like"/>
    <property type="match status" value="1"/>
</dbReference>
<dbReference type="RefSeq" id="WP_378591792.1">
    <property type="nucleotide sequence ID" value="NZ_JBHSKD010000021.1"/>
</dbReference>
<dbReference type="InterPro" id="IPR009959">
    <property type="entry name" value="Cyclase_SnoaL-like"/>
</dbReference>
<organism evidence="1 2">
    <name type="scientific">Nocardioides taihuensis</name>
    <dbReference type="NCBI Taxonomy" id="1835606"/>
    <lineage>
        <taxon>Bacteria</taxon>
        <taxon>Bacillati</taxon>
        <taxon>Actinomycetota</taxon>
        <taxon>Actinomycetes</taxon>
        <taxon>Propionibacteriales</taxon>
        <taxon>Nocardioidaceae</taxon>
        <taxon>Nocardioides</taxon>
    </lineage>
</organism>
<gene>
    <name evidence="1" type="ORF">ACFPGP_16135</name>
</gene>
<name>A0ABW0BMJ7_9ACTN</name>
<protein>
    <submittedName>
        <fullName evidence="1">Ester cyclase</fullName>
    </submittedName>
</protein>
<keyword evidence="2" id="KW-1185">Reference proteome</keyword>
<reference evidence="2" key="1">
    <citation type="journal article" date="2019" name="Int. J. Syst. Evol. Microbiol.">
        <title>The Global Catalogue of Microorganisms (GCM) 10K type strain sequencing project: providing services to taxonomists for standard genome sequencing and annotation.</title>
        <authorList>
            <consortium name="The Broad Institute Genomics Platform"/>
            <consortium name="The Broad Institute Genome Sequencing Center for Infectious Disease"/>
            <person name="Wu L."/>
            <person name="Ma J."/>
        </authorList>
    </citation>
    <scope>NUCLEOTIDE SEQUENCE [LARGE SCALE GENOMIC DNA]</scope>
    <source>
        <strain evidence="2">DFY41</strain>
    </source>
</reference>
<proteinExistence type="predicted"/>
<comment type="caution">
    <text evidence="1">The sequence shown here is derived from an EMBL/GenBank/DDBJ whole genome shotgun (WGS) entry which is preliminary data.</text>
</comment>